<dbReference type="AlphaFoldDB" id="A0A1N7NV17"/>
<evidence type="ECO:0000313" key="2">
    <source>
        <dbReference type="Proteomes" id="UP000185839"/>
    </source>
</evidence>
<proteinExistence type="predicted"/>
<sequence>MKSTLLILLTTFLSTISSYGQSFEGKIIYSNTYKSKMPNVADEQFTAMMGSIQEYYIKNGDYKSVANGSLLQSQNYVNKENKLYTKMANSEAFLWDDCATNPDEVLKAELNKEVTVILGYKCDELILTCKSGIQKYYFNSKFSVDPKLFENHKFGNWYDFVSKANALPLKSLIENAQFSLESNATNITEMKLDNSFFALPPNSKSMKSPY</sequence>
<organism evidence="1 2">
    <name type="scientific">Kaistella chaponensis</name>
    <dbReference type="NCBI Taxonomy" id="713588"/>
    <lineage>
        <taxon>Bacteria</taxon>
        <taxon>Pseudomonadati</taxon>
        <taxon>Bacteroidota</taxon>
        <taxon>Flavobacteriia</taxon>
        <taxon>Flavobacteriales</taxon>
        <taxon>Weeksellaceae</taxon>
        <taxon>Chryseobacterium group</taxon>
        <taxon>Kaistella</taxon>
    </lineage>
</organism>
<dbReference type="STRING" id="713588.SAMN05421789_11755"/>
<accession>A0A1N7NV17</accession>
<gene>
    <name evidence="1" type="ORF">SAMN05421789_11755</name>
</gene>
<dbReference type="RefSeq" id="WP_076388474.1">
    <property type="nucleotide sequence ID" value="NZ_FTOI01000017.1"/>
</dbReference>
<dbReference type="Proteomes" id="UP000185839">
    <property type="component" value="Unassembled WGS sequence"/>
</dbReference>
<protein>
    <recommendedName>
        <fullName evidence="3">GLPGLI family protein</fullName>
    </recommendedName>
</protein>
<dbReference type="EMBL" id="FTOI01000017">
    <property type="protein sequence ID" value="SIT02116.1"/>
    <property type="molecule type" value="Genomic_DNA"/>
</dbReference>
<reference evidence="2" key="1">
    <citation type="submission" date="2017-01" db="EMBL/GenBank/DDBJ databases">
        <authorList>
            <person name="Varghese N."/>
            <person name="Submissions S."/>
        </authorList>
    </citation>
    <scope>NUCLEOTIDE SEQUENCE [LARGE SCALE GENOMIC DNA]</scope>
    <source>
        <strain evidence="2">DSM 23145</strain>
    </source>
</reference>
<keyword evidence="2" id="KW-1185">Reference proteome</keyword>
<dbReference type="OrthoDB" id="1377129at2"/>
<evidence type="ECO:0008006" key="3">
    <source>
        <dbReference type="Google" id="ProtNLM"/>
    </source>
</evidence>
<name>A0A1N7NV17_9FLAO</name>
<evidence type="ECO:0000313" key="1">
    <source>
        <dbReference type="EMBL" id="SIT02116.1"/>
    </source>
</evidence>